<organism evidence="3 4">
    <name type="scientific">Candidatus Faeciplasma avium</name>
    <dbReference type="NCBI Taxonomy" id="2840798"/>
    <lineage>
        <taxon>Bacteria</taxon>
        <taxon>Bacillati</taxon>
        <taxon>Bacillota</taxon>
        <taxon>Clostridia</taxon>
        <taxon>Eubacteriales</taxon>
        <taxon>Oscillospiraceae</taxon>
        <taxon>Oscillospiraceae incertae sedis</taxon>
        <taxon>Candidatus Faeciplasma</taxon>
    </lineage>
</organism>
<dbReference type="Pfam" id="PF02410">
    <property type="entry name" value="RsfS"/>
    <property type="match status" value="1"/>
</dbReference>
<dbReference type="GO" id="GO:0043023">
    <property type="term" value="F:ribosomal large subunit binding"/>
    <property type="evidence" value="ECO:0007669"/>
    <property type="project" value="TreeGrafter"/>
</dbReference>
<dbReference type="Gene3D" id="3.30.460.10">
    <property type="entry name" value="Beta Polymerase, domain 2"/>
    <property type="match status" value="1"/>
</dbReference>
<keyword evidence="2" id="KW-0810">Translation regulation</keyword>
<protein>
    <recommendedName>
        <fullName evidence="2">Ribosomal silencing factor RsfS</fullName>
    </recommendedName>
</protein>
<keyword evidence="2" id="KW-0963">Cytoplasm</keyword>
<reference evidence="3" key="1">
    <citation type="submission" date="2020-10" db="EMBL/GenBank/DDBJ databases">
        <authorList>
            <person name="Gilroy R."/>
        </authorList>
    </citation>
    <scope>NUCLEOTIDE SEQUENCE</scope>
    <source>
        <strain evidence="3">1370</strain>
    </source>
</reference>
<dbReference type="PANTHER" id="PTHR21043">
    <property type="entry name" value="IOJAP SUPERFAMILY ORTHOLOG"/>
    <property type="match status" value="1"/>
</dbReference>
<dbReference type="GO" id="GO:0005737">
    <property type="term" value="C:cytoplasm"/>
    <property type="evidence" value="ECO:0007669"/>
    <property type="project" value="UniProtKB-SubCell"/>
</dbReference>
<dbReference type="HAMAP" id="MF_01477">
    <property type="entry name" value="Iojap_RsfS"/>
    <property type="match status" value="1"/>
</dbReference>
<dbReference type="EMBL" id="DVOL01000031">
    <property type="protein sequence ID" value="HIV10516.1"/>
    <property type="molecule type" value="Genomic_DNA"/>
</dbReference>
<dbReference type="AlphaFoldDB" id="A0A9D1NPN0"/>
<evidence type="ECO:0000313" key="3">
    <source>
        <dbReference type="EMBL" id="HIV10516.1"/>
    </source>
</evidence>
<dbReference type="GO" id="GO:0017148">
    <property type="term" value="P:negative regulation of translation"/>
    <property type="evidence" value="ECO:0007669"/>
    <property type="project" value="UniProtKB-UniRule"/>
</dbReference>
<dbReference type="Proteomes" id="UP000823960">
    <property type="component" value="Unassembled WGS sequence"/>
</dbReference>
<comment type="caution">
    <text evidence="3">The sequence shown here is derived from an EMBL/GenBank/DDBJ whole genome shotgun (WGS) entry which is preliminary data.</text>
</comment>
<keyword evidence="2" id="KW-0678">Repressor</keyword>
<comment type="similarity">
    <text evidence="1 2">Belongs to the Iojap/RsfS family.</text>
</comment>
<gene>
    <name evidence="2 3" type="primary">rsfS</name>
    <name evidence="3" type="ORF">IAD28_02325</name>
</gene>
<evidence type="ECO:0000256" key="1">
    <source>
        <dbReference type="ARBA" id="ARBA00010574"/>
    </source>
</evidence>
<dbReference type="GO" id="GO:0042256">
    <property type="term" value="P:cytosolic ribosome assembly"/>
    <property type="evidence" value="ECO:0007669"/>
    <property type="project" value="UniProtKB-UniRule"/>
</dbReference>
<evidence type="ECO:0000313" key="4">
    <source>
        <dbReference type="Proteomes" id="UP000823960"/>
    </source>
</evidence>
<dbReference type="NCBIfam" id="TIGR00090">
    <property type="entry name" value="rsfS_iojap_ybeB"/>
    <property type="match status" value="1"/>
</dbReference>
<dbReference type="GO" id="GO:0090071">
    <property type="term" value="P:negative regulation of ribosome biogenesis"/>
    <property type="evidence" value="ECO:0007669"/>
    <property type="project" value="UniProtKB-UniRule"/>
</dbReference>
<dbReference type="SUPFAM" id="SSF81301">
    <property type="entry name" value="Nucleotidyltransferase"/>
    <property type="match status" value="1"/>
</dbReference>
<name>A0A9D1NPN0_9FIRM</name>
<proteinExistence type="inferred from homology"/>
<reference evidence="3" key="2">
    <citation type="journal article" date="2021" name="PeerJ">
        <title>Extensive microbial diversity within the chicken gut microbiome revealed by metagenomics and culture.</title>
        <authorList>
            <person name="Gilroy R."/>
            <person name="Ravi A."/>
            <person name="Getino M."/>
            <person name="Pursley I."/>
            <person name="Horton D.L."/>
            <person name="Alikhan N.F."/>
            <person name="Baker D."/>
            <person name="Gharbi K."/>
            <person name="Hall N."/>
            <person name="Watson M."/>
            <person name="Adriaenssens E.M."/>
            <person name="Foster-Nyarko E."/>
            <person name="Jarju S."/>
            <person name="Secka A."/>
            <person name="Antonio M."/>
            <person name="Oren A."/>
            <person name="Chaudhuri R.R."/>
            <person name="La Ragione R."/>
            <person name="Hildebrand F."/>
            <person name="Pallen M.J."/>
        </authorList>
    </citation>
    <scope>NUCLEOTIDE SEQUENCE</scope>
    <source>
        <strain evidence="3">1370</strain>
    </source>
</reference>
<dbReference type="InterPro" id="IPR004394">
    <property type="entry name" value="Iojap/RsfS/C7orf30"/>
</dbReference>
<sequence length="116" mass="13009">MTELERLSVAVRALDSKKAENIKVIKIADLTIIADYFIIANGTSSTHVRGLADEVEFKLGEHGIKPDHIEGFDGAGWIAMDYKDIIVHIFYKDARKDYSLEKLWSDGEEVDIASLL</sequence>
<dbReference type="PANTHER" id="PTHR21043:SF0">
    <property type="entry name" value="MITOCHONDRIAL ASSEMBLY OF RIBOSOMAL LARGE SUBUNIT PROTEIN 1"/>
    <property type="match status" value="1"/>
</dbReference>
<comment type="subunit">
    <text evidence="2">Interacts with ribosomal protein uL14 (rplN).</text>
</comment>
<evidence type="ECO:0000256" key="2">
    <source>
        <dbReference type="HAMAP-Rule" id="MF_01477"/>
    </source>
</evidence>
<accession>A0A9D1NPN0</accession>
<dbReference type="InterPro" id="IPR043519">
    <property type="entry name" value="NT_sf"/>
</dbReference>
<comment type="function">
    <text evidence="2">Functions as a ribosomal silencing factor. Interacts with ribosomal protein uL14 (rplN), blocking formation of intersubunit bridge B8. Prevents association of the 30S and 50S ribosomal subunits and the formation of functional ribosomes, thus repressing translation.</text>
</comment>
<comment type="subcellular location">
    <subcellularLocation>
        <location evidence="2">Cytoplasm</location>
    </subcellularLocation>
</comment>